<evidence type="ECO:0000313" key="2">
    <source>
        <dbReference type="EMBL" id="SEE49584.1"/>
    </source>
</evidence>
<gene>
    <name evidence="1" type="ORF">I602_2204</name>
    <name evidence="2" type="ORF">SAMN05444353_1978</name>
</gene>
<dbReference type="PATRIC" id="fig|1300348.6.peg.2205"/>
<evidence type="ECO:0000313" key="1">
    <source>
        <dbReference type="EMBL" id="KOY52644.1"/>
    </source>
</evidence>
<protein>
    <submittedName>
        <fullName evidence="1">Uncharacterized protein</fullName>
    </submittedName>
</protein>
<dbReference type="Proteomes" id="UP000183071">
    <property type="component" value="Unassembled WGS sequence"/>
</dbReference>
<name>A0A0N0UNW4_9FLAO</name>
<dbReference type="Proteomes" id="UP000037716">
    <property type="component" value="Unassembled WGS sequence"/>
</dbReference>
<dbReference type="EMBL" id="FNUE01000002">
    <property type="protein sequence ID" value="SEE49584.1"/>
    <property type="molecule type" value="Genomic_DNA"/>
</dbReference>
<organism evidence="1 3">
    <name type="scientific">Polaribacter dokdonensis DSW-5</name>
    <dbReference type="NCBI Taxonomy" id="1300348"/>
    <lineage>
        <taxon>Bacteria</taxon>
        <taxon>Pseudomonadati</taxon>
        <taxon>Bacteroidota</taxon>
        <taxon>Flavobacteriia</taxon>
        <taxon>Flavobacteriales</taxon>
        <taxon>Flavobacteriaceae</taxon>
    </lineage>
</organism>
<reference evidence="1 3" key="1">
    <citation type="submission" date="2015-07" db="EMBL/GenBank/DDBJ databases">
        <title>Genome of Polaribacter dokdonenesis DSW-5, isolated from seawater off Dokdo in Korea.</title>
        <authorList>
            <person name="Yoon K."/>
            <person name="Song J.Y."/>
            <person name="Kim J.F."/>
        </authorList>
    </citation>
    <scope>NUCLEOTIDE SEQUENCE [LARGE SCALE GENOMIC DNA]</scope>
    <source>
        <strain evidence="1 3">DSW-5</strain>
    </source>
</reference>
<keyword evidence="4" id="KW-1185">Reference proteome</keyword>
<accession>A0A0N0UNW4</accession>
<evidence type="ECO:0000313" key="3">
    <source>
        <dbReference type="Proteomes" id="UP000037716"/>
    </source>
</evidence>
<dbReference type="EMBL" id="LGBR01000001">
    <property type="protein sequence ID" value="KOY52644.1"/>
    <property type="molecule type" value="Genomic_DNA"/>
</dbReference>
<dbReference type="AlphaFoldDB" id="A0A0N0UNW4"/>
<evidence type="ECO:0000313" key="4">
    <source>
        <dbReference type="Proteomes" id="UP000183071"/>
    </source>
</evidence>
<comment type="caution">
    <text evidence="1">The sequence shown here is derived from an EMBL/GenBank/DDBJ whole genome shotgun (WGS) entry which is preliminary data.</text>
</comment>
<proteinExistence type="predicted"/>
<dbReference type="RefSeq" id="WP_053974731.1">
    <property type="nucleotide sequence ID" value="NZ_FNUE01000002.1"/>
</dbReference>
<sequence length="67" mass="7800">MKKQHLSELENSVLETIQEKALTSFEILDRVEHIDMILPLYSVLENLNDKGVLKSYISNDLKYHIAQ</sequence>
<dbReference type="OrthoDB" id="1203011at2"/>
<reference evidence="2 4" key="2">
    <citation type="submission" date="2016-10" db="EMBL/GenBank/DDBJ databases">
        <authorList>
            <person name="Varghese N."/>
            <person name="Submissions S."/>
        </authorList>
    </citation>
    <scope>NUCLEOTIDE SEQUENCE [LARGE SCALE GENOMIC DNA]</scope>
    <source>
        <strain evidence="2 4">DSW-5</strain>
    </source>
</reference>